<keyword evidence="2" id="KW-1133">Transmembrane helix</keyword>
<feature type="transmembrane region" description="Helical" evidence="2">
    <location>
        <begin position="99"/>
        <end position="119"/>
    </location>
</feature>
<keyword evidence="2" id="KW-0812">Transmembrane</keyword>
<feature type="transmembrane region" description="Helical" evidence="2">
    <location>
        <begin position="203"/>
        <end position="225"/>
    </location>
</feature>
<dbReference type="RefSeq" id="WP_084840734.1">
    <property type="nucleotide sequence ID" value="NZ_ARYN01000004.1"/>
</dbReference>
<evidence type="ECO:0000256" key="1">
    <source>
        <dbReference type="ARBA" id="ARBA00022448"/>
    </source>
</evidence>
<feature type="transmembrane region" description="Helical" evidence="2">
    <location>
        <begin position="263"/>
        <end position="280"/>
    </location>
</feature>
<keyword evidence="1" id="KW-0813">Transport</keyword>
<organism evidence="3 4">
    <name type="scientific">Zunongwangia atlantica 22II14-10F7</name>
    <dbReference type="NCBI Taxonomy" id="1185767"/>
    <lineage>
        <taxon>Bacteria</taxon>
        <taxon>Pseudomonadati</taxon>
        <taxon>Bacteroidota</taxon>
        <taxon>Flavobacteriia</taxon>
        <taxon>Flavobacteriales</taxon>
        <taxon>Flavobacteriaceae</taxon>
        <taxon>Zunongwangia</taxon>
    </lineage>
</organism>
<reference evidence="3 4" key="1">
    <citation type="submission" date="2013-04" db="EMBL/GenBank/DDBJ databases">
        <title>Zunongwangia sp. 22II14-10F7 Genome Sequencing.</title>
        <authorList>
            <person name="Lai Q."/>
            <person name="Shao Z."/>
        </authorList>
    </citation>
    <scope>NUCLEOTIDE SEQUENCE [LARGE SCALE GENOMIC DNA]</scope>
    <source>
        <strain evidence="3 4">22II14-10F7</strain>
    </source>
</reference>
<keyword evidence="2" id="KW-0472">Membrane</keyword>
<feature type="transmembrane region" description="Helical" evidence="2">
    <location>
        <begin position="333"/>
        <end position="351"/>
    </location>
</feature>
<comment type="caution">
    <text evidence="3">The sequence shown here is derived from an EMBL/GenBank/DDBJ whole genome shotgun (WGS) entry which is preliminary data.</text>
</comment>
<dbReference type="STRING" id="1185767.IIF7_05802"/>
<feature type="transmembrane region" description="Helical" evidence="2">
    <location>
        <begin position="131"/>
        <end position="148"/>
    </location>
</feature>
<dbReference type="OrthoDB" id="1490711at2"/>
<protein>
    <recommendedName>
        <fullName evidence="5">Permease</fullName>
    </recommendedName>
</protein>
<accession>A0A1Y1T7H5</accession>
<feature type="transmembrane region" description="Helical" evidence="2">
    <location>
        <begin position="301"/>
        <end position="321"/>
    </location>
</feature>
<feature type="transmembrane region" description="Helical" evidence="2">
    <location>
        <begin position="37"/>
        <end position="54"/>
    </location>
</feature>
<dbReference type="EMBL" id="ARYN01000004">
    <property type="protein sequence ID" value="ORL46534.1"/>
    <property type="molecule type" value="Genomic_DNA"/>
</dbReference>
<evidence type="ECO:0008006" key="5">
    <source>
        <dbReference type="Google" id="ProtNLM"/>
    </source>
</evidence>
<evidence type="ECO:0000256" key="2">
    <source>
        <dbReference type="SAM" id="Phobius"/>
    </source>
</evidence>
<feature type="transmembrane region" description="Helical" evidence="2">
    <location>
        <begin position="237"/>
        <end position="257"/>
    </location>
</feature>
<proteinExistence type="predicted"/>
<dbReference type="PANTHER" id="PTHR36838">
    <property type="entry name" value="AUXIN EFFLUX CARRIER FAMILY PROTEIN"/>
    <property type="match status" value="1"/>
</dbReference>
<gene>
    <name evidence="3" type="ORF">IIF7_05802</name>
</gene>
<feature type="transmembrane region" description="Helical" evidence="2">
    <location>
        <begin position="60"/>
        <end position="87"/>
    </location>
</feature>
<dbReference type="AlphaFoldDB" id="A0A1Y1T7H5"/>
<dbReference type="Proteomes" id="UP000192746">
    <property type="component" value="Unassembled WGS sequence"/>
</dbReference>
<name>A0A1Y1T7H5_9FLAO</name>
<evidence type="ECO:0000313" key="4">
    <source>
        <dbReference type="Proteomes" id="UP000192746"/>
    </source>
</evidence>
<keyword evidence="4" id="KW-1185">Reference proteome</keyword>
<feature type="transmembrane region" description="Helical" evidence="2">
    <location>
        <begin position="6"/>
        <end position="25"/>
    </location>
</feature>
<sequence length="376" mass="40909">MDVSLQKTITFILFIGIGLLLKVKFSTKAEVVGIKKIILNLALPATIFIALLGIKVEADLLLLPLLALILNALLFFVFPLLLPILGIEKETPNYRTAKMLIPSLAPGLSCFPFVMEYLGDSYLAKAAMADLGNKVFVLMILYVVAMNWHYKVQEKKAQSGKAKLKSLGIAMISEPVNVFIAAALLLVGFGLNMESLPFFASETLSRLSLLMTPLVLLYIGLAVNIKKNQLIQILGVLMLRAGFVIIITGLLVMFAGISIKNDILLMLSFGLSACSFWPFAHISAVDAAEPNEKKKTFNPNYAVSILALSFPLSTILILGILSSGKIFAETTNIFLLGGILSVAGFGLPFFLQKKVKTTEKEEIISENMEVSTSKTS</sequence>
<feature type="transmembrane region" description="Helical" evidence="2">
    <location>
        <begin position="169"/>
        <end position="191"/>
    </location>
</feature>
<evidence type="ECO:0000313" key="3">
    <source>
        <dbReference type="EMBL" id="ORL46534.1"/>
    </source>
</evidence>
<dbReference type="PANTHER" id="PTHR36838:SF3">
    <property type="entry name" value="TRANSPORTER AUXIN EFFLUX CARRIER EC FAMILY"/>
    <property type="match status" value="1"/>
</dbReference>